<name>A0A4Y2HJA4_ARAVE</name>
<accession>A0A4Y2HJA4</accession>
<dbReference type="EMBL" id="BGPR01001959">
    <property type="protein sequence ID" value="GBM65113.1"/>
    <property type="molecule type" value="Genomic_DNA"/>
</dbReference>
<keyword evidence="3" id="KW-1185">Reference proteome</keyword>
<evidence type="ECO:0000256" key="1">
    <source>
        <dbReference type="SAM" id="Coils"/>
    </source>
</evidence>
<dbReference type="AlphaFoldDB" id="A0A4Y2HJA4"/>
<feature type="coiled-coil region" evidence="1">
    <location>
        <begin position="251"/>
        <end position="308"/>
    </location>
</feature>
<sequence length="309" mass="35440">MLKKLMSRCVKTEVLREATTSFKLLQVKVESAKTHKRSCELDVGIAARSFLVKSGASEAEKANFFNECKSFLVSMTSKIIGIAPVNFAIVRAMSCFDPYLLSSNEMCENHMDTLLQILHDNNILPALSAAKQQFLEFSKKVAKEWKQDFSNYSYKKSPLGVFFFHKYLNVKDFKDLWTVVKIVMTLSHGNASSESGFSINKDILVENMQEKSLVAFRCIYDAVKSQGGPLSVKITPEMFQHVKMSCSQYHMALEEKKMHDEKHEKANKERKRTLAQIQVLQQKRAWLANDIHLEEQKIEAEINELKRKN</sequence>
<proteinExistence type="predicted"/>
<gene>
    <name evidence="2" type="ORF">AVEN_262601_1</name>
</gene>
<organism evidence="2 3">
    <name type="scientific">Araneus ventricosus</name>
    <name type="common">Orbweaver spider</name>
    <name type="synonym">Epeira ventricosa</name>
    <dbReference type="NCBI Taxonomy" id="182803"/>
    <lineage>
        <taxon>Eukaryota</taxon>
        <taxon>Metazoa</taxon>
        <taxon>Ecdysozoa</taxon>
        <taxon>Arthropoda</taxon>
        <taxon>Chelicerata</taxon>
        <taxon>Arachnida</taxon>
        <taxon>Araneae</taxon>
        <taxon>Araneomorphae</taxon>
        <taxon>Entelegynae</taxon>
        <taxon>Araneoidea</taxon>
        <taxon>Araneidae</taxon>
        <taxon>Araneus</taxon>
    </lineage>
</organism>
<evidence type="ECO:0000313" key="3">
    <source>
        <dbReference type="Proteomes" id="UP000499080"/>
    </source>
</evidence>
<dbReference type="Proteomes" id="UP000499080">
    <property type="component" value="Unassembled WGS sequence"/>
</dbReference>
<keyword evidence="1" id="KW-0175">Coiled coil</keyword>
<protein>
    <submittedName>
        <fullName evidence="2">Uncharacterized protein</fullName>
    </submittedName>
</protein>
<reference evidence="2 3" key="1">
    <citation type="journal article" date="2019" name="Sci. Rep.">
        <title>Orb-weaving spider Araneus ventricosus genome elucidates the spidroin gene catalogue.</title>
        <authorList>
            <person name="Kono N."/>
            <person name="Nakamura H."/>
            <person name="Ohtoshi R."/>
            <person name="Moran D.A.P."/>
            <person name="Shinohara A."/>
            <person name="Yoshida Y."/>
            <person name="Fujiwara M."/>
            <person name="Mori M."/>
            <person name="Tomita M."/>
            <person name="Arakawa K."/>
        </authorList>
    </citation>
    <scope>NUCLEOTIDE SEQUENCE [LARGE SCALE GENOMIC DNA]</scope>
</reference>
<comment type="caution">
    <text evidence="2">The sequence shown here is derived from an EMBL/GenBank/DDBJ whole genome shotgun (WGS) entry which is preliminary data.</text>
</comment>
<evidence type="ECO:0000313" key="2">
    <source>
        <dbReference type="EMBL" id="GBM65113.1"/>
    </source>
</evidence>